<dbReference type="RefSeq" id="WP_274270193.1">
    <property type="nucleotide sequence ID" value="NZ_JAOSLC020000002.1"/>
</dbReference>
<evidence type="ECO:0000313" key="2">
    <source>
        <dbReference type="Proteomes" id="UP001151478"/>
    </source>
</evidence>
<reference evidence="1" key="1">
    <citation type="submission" date="2023-02" db="EMBL/GenBank/DDBJ databases">
        <title>Polaribacter ponticola sp. nov., isolated from seawater.</title>
        <authorList>
            <person name="Baek J.H."/>
            <person name="Kim J.M."/>
            <person name="Choi D.G."/>
            <person name="Jeon C.O."/>
        </authorList>
    </citation>
    <scope>NUCLEOTIDE SEQUENCE</scope>
    <source>
        <strain evidence="1">MSW5</strain>
    </source>
</reference>
<sequence>MKSFKSVKESKLSSYKIILFDDMTYESKTILGKSVCTQKGSYYFKSDSLFLNKNNNLQKNIFFDSIYIYNKKQGTLLPISIDLESFKIDE</sequence>
<gene>
    <name evidence="1" type="ORF">N5A56_003940</name>
</gene>
<organism evidence="1 2">
    <name type="scientific">Polaribacter ponticola</name>
    <dbReference type="NCBI Taxonomy" id="2978475"/>
    <lineage>
        <taxon>Bacteria</taxon>
        <taxon>Pseudomonadati</taxon>
        <taxon>Bacteroidota</taxon>
        <taxon>Flavobacteriia</taxon>
        <taxon>Flavobacteriales</taxon>
        <taxon>Flavobacteriaceae</taxon>
    </lineage>
</organism>
<evidence type="ECO:0000313" key="1">
    <source>
        <dbReference type="EMBL" id="MDD7913619.1"/>
    </source>
</evidence>
<proteinExistence type="predicted"/>
<protein>
    <submittedName>
        <fullName evidence="1">Uncharacterized protein</fullName>
    </submittedName>
</protein>
<dbReference type="Proteomes" id="UP001151478">
    <property type="component" value="Unassembled WGS sequence"/>
</dbReference>
<dbReference type="EMBL" id="JAOSLC020000002">
    <property type="protein sequence ID" value="MDD7913619.1"/>
    <property type="molecule type" value="Genomic_DNA"/>
</dbReference>
<name>A0ABT5S694_9FLAO</name>
<accession>A0ABT5S694</accession>
<keyword evidence="2" id="KW-1185">Reference proteome</keyword>
<comment type="caution">
    <text evidence="1">The sequence shown here is derived from an EMBL/GenBank/DDBJ whole genome shotgun (WGS) entry which is preliminary data.</text>
</comment>